<evidence type="ECO:0000256" key="2">
    <source>
        <dbReference type="ARBA" id="ARBA00022723"/>
    </source>
</evidence>
<evidence type="ECO:0000256" key="1">
    <source>
        <dbReference type="ARBA" id="ARBA00001936"/>
    </source>
</evidence>
<dbReference type="PANTHER" id="PTHR45668">
    <property type="entry name" value="SERINE/THREONINE-PROTEIN PHOSPHATASE 5-RELATED"/>
    <property type="match status" value="1"/>
</dbReference>
<evidence type="ECO:0000313" key="5">
    <source>
        <dbReference type="EMBL" id="HHF97981.1"/>
    </source>
</evidence>
<dbReference type="PANTHER" id="PTHR45668:SF5">
    <property type="entry name" value="SERINE_THREONINE-PROTEIN PHOSPHATASE 5"/>
    <property type="match status" value="1"/>
</dbReference>
<evidence type="ECO:0000259" key="4">
    <source>
        <dbReference type="PROSITE" id="PS00125"/>
    </source>
</evidence>
<dbReference type="PROSITE" id="PS00125">
    <property type="entry name" value="SER_THR_PHOSPHATASE"/>
    <property type="match status" value="1"/>
</dbReference>
<gene>
    <name evidence="5" type="ORF">ENL39_00630</name>
</gene>
<dbReference type="InterPro" id="IPR029052">
    <property type="entry name" value="Metallo-depent_PP-like"/>
</dbReference>
<dbReference type="PRINTS" id="PR00114">
    <property type="entry name" value="STPHPHTASE"/>
</dbReference>
<keyword evidence="3" id="KW-0464">Manganese</keyword>
<keyword evidence="2" id="KW-0479">Metal-binding</keyword>
<dbReference type="CDD" id="cd00144">
    <property type="entry name" value="MPP_PPP_family"/>
    <property type="match status" value="1"/>
</dbReference>
<dbReference type="Pfam" id="PF00149">
    <property type="entry name" value="Metallophos"/>
    <property type="match status" value="1"/>
</dbReference>
<sequence length="225" mass="25570">EKEKIHLVFLGDYGDRGEETCEVWWTVLKLKLIFPEKVITLRGNHEPPQGLGVYPFDLPYFLMARYADKGKKLYDFFPTLFNLLPHTLIVKGKYLMLHGGLPEKITSIEDIEKACDTHPATSYLEEILWSDPGEGEGCFSSPRGAGKIFGEDVSEKILNLLGVRTLIRSHEPCEGTMVLHKGRVLTLFSRKGEPYYNKKAAFLEIDLSASVRDAKDLSEEMAHYF</sequence>
<evidence type="ECO:0000256" key="3">
    <source>
        <dbReference type="ARBA" id="ARBA00023211"/>
    </source>
</evidence>
<dbReference type="InterPro" id="IPR051134">
    <property type="entry name" value="PPP_phosphatase"/>
</dbReference>
<reference evidence="5" key="1">
    <citation type="journal article" date="2020" name="mSystems">
        <title>Genome- and Community-Level Interaction Insights into Carbon Utilization and Element Cycling Functions of Hydrothermarchaeota in Hydrothermal Sediment.</title>
        <authorList>
            <person name="Zhou Z."/>
            <person name="Liu Y."/>
            <person name="Xu W."/>
            <person name="Pan J."/>
            <person name="Luo Z.H."/>
            <person name="Li M."/>
        </authorList>
    </citation>
    <scope>NUCLEOTIDE SEQUENCE [LARGE SCALE GENOMIC DNA]</scope>
    <source>
        <strain evidence="5">HyVt-92</strain>
    </source>
</reference>
<dbReference type="InterPro" id="IPR004843">
    <property type="entry name" value="Calcineurin-like_PHP"/>
</dbReference>
<dbReference type="Proteomes" id="UP000886070">
    <property type="component" value="Unassembled WGS sequence"/>
</dbReference>
<dbReference type="EMBL" id="DRTT01000014">
    <property type="protein sequence ID" value="HHF97981.1"/>
    <property type="molecule type" value="Genomic_DNA"/>
</dbReference>
<comment type="caution">
    <text evidence="5">The sequence shown here is derived from an EMBL/GenBank/DDBJ whole genome shotgun (WGS) entry which is preliminary data.</text>
</comment>
<dbReference type="Gene3D" id="3.60.21.10">
    <property type="match status" value="1"/>
</dbReference>
<comment type="cofactor">
    <cofactor evidence="1">
        <name>Mn(2+)</name>
        <dbReference type="ChEBI" id="CHEBI:29035"/>
    </cofactor>
</comment>
<accession>A0A7V5LYE4</accession>
<feature type="domain" description="Serine/threonine specific protein phosphatases" evidence="4">
    <location>
        <begin position="41"/>
        <end position="46"/>
    </location>
</feature>
<dbReference type="AlphaFoldDB" id="A0A7V5LYE4"/>
<dbReference type="GO" id="GO:0016787">
    <property type="term" value="F:hydrolase activity"/>
    <property type="evidence" value="ECO:0007669"/>
    <property type="project" value="InterPro"/>
</dbReference>
<protein>
    <submittedName>
        <fullName evidence="5">Serine/threonine protein phosphatase</fullName>
    </submittedName>
</protein>
<dbReference type="SUPFAM" id="SSF56300">
    <property type="entry name" value="Metallo-dependent phosphatases"/>
    <property type="match status" value="1"/>
</dbReference>
<proteinExistence type="predicted"/>
<dbReference type="GO" id="GO:0046872">
    <property type="term" value="F:metal ion binding"/>
    <property type="evidence" value="ECO:0007669"/>
    <property type="project" value="UniProtKB-KW"/>
</dbReference>
<dbReference type="SMART" id="SM00156">
    <property type="entry name" value="PP2Ac"/>
    <property type="match status" value="1"/>
</dbReference>
<feature type="non-terminal residue" evidence="5">
    <location>
        <position position="1"/>
    </location>
</feature>
<organism evidence="5">
    <name type="scientific">Aerophobetes bacterium</name>
    <dbReference type="NCBI Taxonomy" id="2030807"/>
    <lineage>
        <taxon>Bacteria</taxon>
        <taxon>Candidatus Aerophobota</taxon>
    </lineage>
</organism>
<name>A0A7V5LYE4_UNCAE</name>
<dbReference type="InterPro" id="IPR006186">
    <property type="entry name" value="Ser/Thr-sp_prot-phosphatase"/>
</dbReference>